<evidence type="ECO:0000313" key="13">
    <source>
        <dbReference type="EMBL" id="KAL0979736.1"/>
    </source>
</evidence>
<dbReference type="InterPro" id="IPR001841">
    <property type="entry name" value="Znf_RING"/>
</dbReference>
<evidence type="ECO:0000256" key="10">
    <source>
        <dbReference type="SAM" id="MobiDB-lite"/>
    </source>
</evidence>
<comment type="similarity">
    <text evidence="7">Belongs to the TNF receptor-associated factor family.</text>
</comment>
<evidence type="ECO:0000256" key="5">
    <source>
        <dbReference type="ARBA" id="ARBA00022771"/>
    </source>
</evidence>
<evidence type="ECO:0000313" key="14">
    <source>
        <dbReference type="Proteomes" id="UP001557470"/>
    </source>
</evidence>
<feature type="zinc finger region" description="TRAF-type" evidence="8">
    <location>
        <begin position="134"/>
        <end position="186"/>
    </location>
</feature>
<evidence type="ECO:0000256" key="9">
    <source>
        <dbReference type="SAM" id="Coils"/>
    </source>
</evidence>
<accession>A0ABD0XAZ3</accession>
<dbReference type="InterPro" id="IPR012227">
    <property type="entry name" value="TNF_rcpt-assoc_TRAF_met"/>
</dbReference>
<dbReference type="SMART" id="SM00184">
    <property type="entry name" value="RING"/>
    <property type="match status" value="1"/>
</dbReference>
<feature type="coiled-coil region" evidence="9">
    <location>
        <begin position="319"/>
        <end position="367"/>
    </location>
</feature>
<dbReference type="GO" id="GO:0008270">
    <property type="term" value="F:zinc ion binding"/>
    <property type="evidence" value="ECO:0007669"/>
    <property type="project" value="UniProtKB-UniRule"/>
</dbReference>
<comment type="caution">
    <text evidence="13">The sequence shown here is derived from an EMBL/GenBank/DDBJ whole genome shotgun (WGS) entry which is preliminary data.</text>
</comment>
<keyword evidence="2 7" id="KW-0963">Cytoplasm</keyword>
<feature type="region of interest" description="Disordered" evidence="10">
    <location>
        <begin position="256"/>
        <end position="278"/>
    </location>
</feature>
<dbReference type="PROSITE" id="PS50145">
    <property type="entry name" value="ZF_TRAF"/>
    <property type="match status" value="1"/>
</dbReference>
<evidence type="ECO:0000256" key="6">
    <source>
        <dbReference type="ARBA" id="ARBA00022833"/>
    </source>
</evidence>
<evidence type="ECO:0000256" key="2">
    <source>
        <dbReference type="ARBA" id="ARBA00022490"/>
    </source>
</evidence>
<dbReference type="PANTHER" id="PTHR10131">
    <property type="entry name" value="TNF RECEPTOR ASSOCIATED FACTOR"/>
    <property type="match status" value="1"/>
</dbReference>
<evidence type="ECO:0000256" key="1">
    <source>
        <dbReference type="ARBA" id="ARBA00004496"/>
    </source>
</evidence>
<sequence length="475" mass="53127">MESNLKPVDNVHVDPSAPGENEYPSGFPQSICDDVPQQKYLCSNCNNVLNEARQTLCGHRYCLACVNWLVRNNNNLVCKKCKEEDPGLESETSLLTSDNLFSDAAINKEILELKVHCANQGCSWRSILKDFEEHQGQCEYALIPCNIGCGQMVLRKALACHLENACPNNMSVCPACCRSMGPSELQKHSCQSLREKKETRTDKKQKKTQHPGCDSKELCVFSEVGCTFKGTTEKVRAHENNSHVGHLQLLLHAATTNSGQQASPQVTPASAKESRAMDEQLPQIREALSGLRLHWEVGQSEGVLETDGGECSAAHSLRGEDQRTTLLDLEQQIDTLQQRVQISENIISVLNREVEKTQLGVEALERESQSCQYMIRHLEVKVLEQQQRLSRKDLVINSLQQSLTAHQDVSYDGTFIWRLSDISSKIKEAISGHGNRPNLYSPAFYTSRGSMIPSYHGLLNTRSPSFSLTRIRKSM</sequence>
<dbReference type="SUPFAM" id="SSF57850">
    <property type="entry name" value="RING/U-box"/>
    <property type="match status" value="1"/>
</dbReference>
<dbReference type="SUPFAM" id="SSF49599">
    <property type="entry name" value="TRAF domain-like"/>
    <property type="match status" value="1"/>
</dbReference>
<dbReference type="InterPro" id="IPR017907">
    <property type="entry name" value="Znf_RING_CS"/>
</dbReference>
<dbReference type="PROSITE" id="PS50089">
    <property type="entry name" value="ZF_RING_2"/>
    <property type="match status" value="1"/>
</dbReference>
<name>A0ABD0XAZ3_UMBPY</name>
<evidence type="ECO:0000256" key="7">
    <source>
        <dbReference type="PIRNR" id="PIRNR015614"/>
    </source>
</evidence>
<evidence type="ECO:0000256" key="8">
    <source>
        <dbReference type="PROSITE-ProRule" id="PRU00207"/>
    </source>
</evidence>
<dbReference type="FunFam" id="3.30.40.10:FF:000902">
    <property type="entry name" value="TNF receptor-associated factor"/>
    <property type="match status" value="1"/>
</dbReference>
<reference evidence="13 14" key="1">
    <citation type="submission" date="2024-06" db="EMBL/GenBank/DDBJ databases">
        <authorList>
            <person name="Pan Q."/>
            <person name="Wen M."/>
            <person name="Jouanno E."/>
            <person name="Zahm M."/>
            <person name="Klopp C."/>
            <person name="Cabau C."/>
            <person name="Louis A."/>
            <person name="Berthelot C."/>
            <person name="Parey E."/>
            <person name="Roest Crollius H."/>
            <person name="Montfort J."/>
            <person name="Robinson-Rechavi M."/>
            <person name="Bouchez O."/>
            <person name="Lampietro C."/>
            <person name="Lopez Roques C."/>
            <person name="Donnadieu C."/>
            <person name="Postlethwait J."/>
            <person name="Bobe J."/>
            <person name="Verreycken H."/>
            <person name="Guiguen Y."/>
        </authorList>
    </citation>
    <scope>NUCLEOTIDE SEQUENCE [LARGE SCALE GENOMIC DNA]</scope>
    <source>
        <strain evidence="13">Up_M1</strain>
        <tissue evidence="13">Testis</tissue>
    </source>
</reference>
<dbReference type="AlphaFoldDB" id="A0ABD0XAZ3"/>
<keyword evidence="9" id="KW-0175">Coiled coil</keyword>
<dbReference type="Gene3D" id="1.20.5.110">
    <property type="match status" value="1"/>
</dbReference>
<dbReference type="InterPro" id="IPR032070">
    <property type="entry name" value="TRAF_BIRC3-bd"/>
</dbReference>
<dbReference type="PANTHER" id="PTHR10131:SF96">
    <property type="entry name" value="TNF RECEPTOR-ASSOCIATED FACTOR 1"/>
    <property type="match status" value="1"/>
</dbReference>
<comment type="subcellular location">
    <subcellularLocation>
        <location evidence="1 7">Cytoplasm</location>
    </subcellularLocation>
</comment>
<evidence type="ECO:0000259" key="12">
    <source>
        <dbReference type="PROSITE" id="PS50145"/>
    </source>
</evidence>
<keyword evidence="3 7" id="KW-0479">Metal-binding</keyword>
<feature type="compositionally biased region" description="Basic and acidic residues" evidence="10">
    <location>
        <begin position="193"/>
        <end position="202"/>
    </location>
</feature>
<dbReference type="CDD" id="cd23125">
    <property type="entry name" value="RING-HC_TRAF1-like"/>
    <property type="match status" value="1"/>
</dbReference>
<feature type="region of interest" description="Disordered" evidence="10">
    <location>
        <begin position="1"/>
        <end position="20"/>
    </location>
</feature>
<dbReference type="Gene3D" id="3.30.40.10">
    <property type="entry name" value="Zinc/RING finger domain, C3HC4 (zinc finger)"/>
    <property type="match status" value="1"/>
</dbReference>
<dbReference type="PIRSF" id="PIRSF015614">
    <property type="entry name" value="TRAF"/>
    <property type="match status" value="1"/>
</dbReference>
<organism evidence="13 14">
    <name type="scientific">Umbra pygmaea</name>
    <name type="common">Eastern mudminnow</name>
    <dbReference type="NCBI Taxonomy" id="75934"/>
    <lineage>
        <taxon>Eukaryota</taxon>
        <taxon>Metazoa</taxon>
        <taxon>Chordata</taxon>
        <taxon>Craniata</taxon>
        <taxon>Vertebrata</taxon>
        <taxon>Euteleostomi</taxon>
        <taxon>Actinopterygii</taxon>
        <taxon>Neopterygii</taxon>
        <taxon>Teleostei</taxon>
        <taxon>Protacanthopterygii</taxon>
        <taxon>Esociformes</taxon>
        <taxon>Umbridae</taxon>
        <taxon>Umbra</taxon>
    </lineage>
</organism>
<dbReference type="Gene3D" id="2.60.210.10">
    <property type="entry name" value="Apoptosis, Tumor Necrosis Factor Receptor Associated Protein 2, Chain A"/>
    <property type="match status" value="1"/>
</dbReference>
<dbReference type="InterPro" id="IPR001293">
    <property type="entry name" value="Znf_TRAF"/>
</dbReference>
<dbReference type="Pfam" id="PF02176">
    <property type="entry name" value="zf-TRAF"/>
    <property type="match status" value="1"/>
</dbReference>
<keyword evidence="14" id="KW-1185">Reference proteome</keyword>
<protein>
    <recommendedName>
        <fullName evidence="7">TNF receptor-associated factor</fullName>
    </recommendedName>
</protein>
<gene>
    <name evidence="13" type="ORF">UPYG_G00188900</name>
</gene>
<dbReference type="Proteomes" id="UP001557470">
    <property type="component" value="Unassembled WGS sequence"/>
</dbReference>
<dbReference type="GO" id="GO:0005164">
    <property type="term" value="F:tumor necrosis factor receptor binding"/>
    <property type="evidence" value="ECO:0007669"/>
    <property type="project" value="UniProtKB-UniRule"/>
</dbReference>
<feature type="region of interest" description="Disordered" evidence="10">
    <location>
        <begin position="193"/>
        <end position="212"/>
    </location>
</feature>
<evidence type="ECO:0000259" key="11">
    <source>
        <dbReference type="PROSITE" id="PS50089"/>
    </source>
</evidence>
<feature type="domain" description="TRAF-type" evidence="12">
    <location>
        <begin position="134"/>
        <end position="186"/>
    </location>
</feature>
<proteinExistence type="inferred from homology"/>
<keyword evidence="5 8" id="KW-0863">Zinc-finger</keyword>
<dbReference type="InterPro" id="IPR008974">
    <property type="entry name" value="TRAF-like"/>
</dbReference>
<keyword evidence="6 7" id="KW-0862">Zinc</keyword>
<dbReference type="Pfam" id="PF16673">
    <property type="entry name" value="TRAF_BIRC3_bd"/>
    <property type="match status" value="1"/>
</dbReference>
<keyword evidence="4" id="KW-0677">Repeat</keyword>
<feature type="domain" description="RING-type" evidence="11">
    <location>
        <begin position="42"/>
        <end position="82"/>
    </location>
</feature>
<dbReference type="EMBL" id="JAGEUA010000005">
    <property type="protein sequence ID" value="KAL0979736.1"/>
    <property type="molecule type" value="Genomic_DNA"/>
</dbReference>
<dbReference type="PROSITE" id="PS00518">
    <property type="entry name" value="ZF_RING_1"/>
    <property type="match status" value="1"/>
</dbReference>
<dbReference type="GO" id="GO:0005737">
    <property type="term" value="C:cytoplasm"/>
    <property type="evidence" value="ECO:0007669"/>
    <property type="project" value="UniProtKB-SubCell"/>
</dbReference>
<feature type="compositionally biased region" description="Polar residues" evidence="10">
    <location>
        <begin position="256"/>
        <end position="268"/>
    </location>
</feature>
<evidence type="ECO:0000256" key="3">
    <source>
        <dbReference type="ARBA" id="ARBA00022723"/>
    </source>
</evidence>
<dbReference type="InterPro" id="IPR013083">
    <property type="entry name" value="Znf_RING/FYVE/PHD"/>
</dbReference>
<evidence type="ECO:0000256" key="4">
    <source>
        <dbReference type="ARBA" id="ARBA00022737"/>
    </source>
</evidence>